<comment type="caution">
    <text evidence="7">The sequence shown here is derived from an EMBL/GenBank/DDBJ whole genome shotgun (WGS) entry which is preliminary data.</text>
</comment>
<keyword evidence="4" id="KW-0808">Transferase</keyword>
<dbReference type="EMBL" id="JMKI01000009">
    <property type="protein sequence ID" value="KEJ92966.1"/>
    <property type="molecule type" value="Genomic_DNA"/>
</dbReference>
<dbReference type="GO" id="GO:0016758">
    <property type="term" value="F:hexosyltransferase activity"/>
    <property type="evidence" value="ECO:0007669"/>
    <property type="project" value="InterPro"/>
</dbReference>
<evidence type="ECO:0000259" key="6">
    <source>
        <dbReference type="Pfam" id="PF06925"/>
    </source>
</evidence>
<name>A0A073IU20_9BACT</name>
<evidence type="ECO:0008006" key="9">
    <source>
        <dbReference type="Google" id="ProtNLM"/>
    </source>
</evidence>
<reference evidence="7 8" key="1">
    <citation type="submission" date="2014-04" db="EMBL/GenBank/DDBJ databases">
        <title>Draft Genome Sequence of Synergistes jonesii.</title>
        <authorList>
            <person name="Coil D.A."/>
            <person name="Eisen J.A."/>
            <person name="Holland-Moritz H.E."/>
        </authorList>
    </citation>
    <scope>NUCLEOTIDE SEQUENCE [LARGE SCALE GENOMIC DNA]</scope>
    <source>
        <strain evidence="7 8">78-1</strain>
    </source>
</reference>
<accession>A0A073IU20</accession>
<dbReference type="AlphaFoldDB" id="A0A073IU20"/>
<evidence type="ECO:0000256" key="3">
    <source>
        <dbReference type="ARBA" id="ARBA00022676"/>
    </source>
</evidence>
<dbReference type="GeneID" id="90982941"/>
<feature type="domain" description="Glycosyl transferase family 28 C-terminal" evidence="5">
    <location>
        <begin position="224"/>
        <end position="360"/>
    </location>
</feature>
<dbReference type="STRING" id="2754.EH55_13695"/>
<sequence>MGRLNSLGVIYASEGTGHRAAALAICEAFRERSPHGRVICRDILDVIPSWLKFTVSRGYVAMARHAPRLWGAMYWGSDRAGVQAEISDRVHDWLCSVYLPRIEREMTAKGVEAVVFTHYFGAAPFAERMRGRMPVYCADTDFASHRFQRSAAFALSFAGSARALRQRTDEGILNAACTGVPVALKYSRLPSREEARAKLSLPPEARVVLASGGGIGAGSVFAAVKSLAQLRDTITAAICGNNDGLYAEMRAYFHYKENVRVEGFVPNMEDYYAAADAAVMKPGGLSSSEALCAALPMLLIDPVPGQEELNLSYLTENGAARYLPRAELTAESVGAILSNGDAQQMRAAAKKLARPNAAREIIRLVAENI</sequence>
<dbReference type="GO" id="GO:0016020">
    <property type="term" value="C:membrane"/>
    <property type="evidence" value="ECO:0007669"/>
    <property type="project" value="UniProtKB-SubCell"/>
</dbReference>
<dbReference type="SUPFAM" id="SSF53756">
    <property type="entry name" value="UDP-Glycosyltransferase/glycogen phosphorylase"/>
    <property type="match status" value="1"/>
</dbReference>
<dbReference type="eggNOG" id="COG0707">
    <property type="taxonomic scope" value="Bacteria"/>
</dbReference>
<dbReference type="InterPro" id="IPR050519">
    <property type="entry name" value="Glycosyltransf_28_UgtP"/>
</dbReference>
<dbReference type="PANTHER" id="PTHR43025:SF3">
    <property type="entry name" value="MONOGALACTOSYLDIACYLGLYCEROL SYNTHASE 1, CHLOROPLASTIC"/>
    <property type="match status" value="1"/>
</dbReference>
<gene>
    <name evidence="7" type="ORF">EH55_13695</name>
</gene>
<evidence type="ECO:0000313" key="7">
    <source>
        <dbReference type="EMBL" id="KEJ92966.1"/>
    </source>
</evidence>
<protein>
    <recommendedName>
        <fullName evidence="9">Galactosyldiacylglycerol synthase</fullName>
    </recommendedName>
</protein>
<dbReference type="RefSeq" id="WP_037974752.1">
    <property type="nucleotide sequence ID" value="NZ_JMKI01000009.1"/>
</dbReference>
<dbReference type="Proteomes" id="UP000027665">
    <property type="component" value="Unassembled WGS sequence"/>
</dbReference>
<evidence type="ECO:0000256" key="1">
    <source>
        <dbReference type="ARBA" id="ARBA00004370"/>
    </source>
</evidence>
<keyword evidence="8" id="KW-1185">Reference proteome</keyword>
<keyword evidence="3" id="KW-0328">Glycosyltransferase</keyword>
<dbReference type="PANTHER" id="PTHR43025">
    <property type="entry name" value="MONOGALACTOSYLDIACYLGLYCEROL SYNTHASE"/>
    <property type="match status" value="1"/>
</dbReference>
<dbReference type="Pfam" id="PF04101">
    <property type="entry name" value="Glyco_tran_28_C"/>
    <property type="match status" value="1"/>
</dbReference>
<proteinExistence type="inferred from homology"/>
<dbReference type="OrthoDB" id="9815663at2"/>
<dbReference type="Pfam" id="PF06925">
    <property type="entry name" value="MGDG_synth"/>
    <property type="match status" value="1"/>
</dbReference>
<evidence type="ECO:0000256" key="4">
    <source>
        <dbReference type="ARBA" id="ARBA00022679"/>
    </source>
</evidence>
<evidence type="ECO:0000256" key="2">
    <source>
        <dbReference type="ARBA" id="ARBA00006962"/>
    </source>
</evidence>
<dbReference type="GO" id="GO:0009247">
    <property type="term" value="P:glycolipid biosynthetic process"/>
    <property type="evidence" value="ECO:0007669"/>
    <property type="project" value="InterPro"/>
</dbReference>
<organism evidence="7 8">
    <name type="scientific">Synergistes jonesii</name>
    <dbReference type="NCBI Taxonomy" id="2754"/>
    <lineage>
        <taxon>Bacteria</taxon>
        <taxon>Thermotogati</taxon>
        <taxon>Synergistota</taxon>
        <taxon>Synergistia</taxon>
        <taxon>Synergistales</taxon>
        <taxon>Synergistaceae</taxon>
        <taxon>Synergistes</taxon>
    </lineage>
</organism>
<comment type="subcellular location">
    <subcellularLocation>
        <location evidence="1">Membrane</location>
    </subcellularLocation>
</comment>
<comment type="similarity">
    <text evidence="2">Belongs to the glycosyltransferase 28 family.</text>
</comment>
<dbReference type="Gene3D" id="3.40.50.2000">
    <property type="entry name" value="Glycogen Phosphorylase B"/>
    <property type="match status" value="1"/>
</dbReference>
<evidence type="ECO:0000313" key="8">
    <source>
        <dbReference type="Proteomes" id="UP000027665"/>
    </source>
</evidence>
<dbReference type="InterPro" id="IPR009695">
    <property type="entry name" value="Diacylglyc_glucosyltr_N"/>
</dbReference>
<feature type="domain" description="Diacylglycerol glucosyltransferase N-terminal" evidence="6">
    <location>
        <begin position="18"/>
        <end position="151"/>
    </location>
</feature>
<evidence type="ECO:0000259" key="5">
    <source>
        <dbReference type="Pfam" id="PF04101"/>
    </source>
</evidence>
<dbReference type="InterPro" id="IPR007235">
    <property type="entry name" value="Glyco_trans_28_C"/>
</dbReference>